<dbReference type="PANTHER" id="PTHR33115">
    <property type="entry name" value="ARM REPEAT SUPERFAMILY PROTEIN"/>
    <property type="match status" value="1"/>
</dbReference>
<feature type="compositionally biased region" description="Polar residues" evidence="1">
    <location>
        <begin position="103"/>
        <end position="112"/>
    </location>
</feature>
<gene>
    <name evidence="2" type="ORF">HU200_013428</name>
</gene>
<sequence length="258" mass="29219">MRATCWREPVSIRGTTLYIFAFDSLDSGQWNDMVSGVRIIDAFVLLGANVRPQFLRFRSRIQKLIDALGWRGRAIMREPAARIVAHLAGDIRLAQQGDMDIQETSTANQNKSFDGARGTEKQTTTGKLMQEAFLSLALVTRDRLVSADDFDHAVQKTGVGPGEFVARIKAIVEDNCEETAESLRIVKLCWRIVEPMMERDRYAQHFKNKEFVKSLSNASEIMSNLESCMLFAGTDFKRNKTMRPLLFDIEKRALHLVG</sequence>
<evidence type="ECO:0000313" key="2">
    <source>
        <dbReference type="EMBL" id="KAF8745634.1"/>
    </source>
</evidence>
<name>A0A835FDX8_9POAL</name>
<dbReference type="EMBL" id="JACEFO010001229">
    <property type="protein sequence ID" value="KAF8745634.1"/>
    <property type="molecule type" value="Genomic_DNA"/>
</dbReference>
<organism evidence="2 3">
    <name type="scientific">Digitaria exilis</name>
    <dbReference type="NCBI Taxonomy" id="1010633"/>
    <lineage>
        <taxon>Eukaryota</taxon>
        <taxon>Viridiplantae</taxon>
        <taxon>Streptophyta</taxon>
        <taxon>Embryophyta</taxon>
        <taxon>Tracheophyta</taxon>
        <taxon>Spermatophyta</taxon>
        <taxon>Magnoliopsida</taxon>
        <taxon>Liliopsida</taxon>
        <taxon>Poales</taxon>
        <taxon>Poaceae</taxon>
        <taxon>PACMAD clade</taxon>
        <taxon>Panicoideae</taxon>
        <taxon>Panicodae</taxon>
        <taxon>Paniceae</taxon>
        <taxon>Anthephorinae</taxon>
        <taxon>Digitaria</taxon>
    </lineage>
</organism>
<evidence type="ECO:0000313" key="3">
    <source>
        <dbReference type="Proteomes" id="UP000636709"/>
    </source>
</evidence>
<keyword evidence="3" id="KW-1185">Reference proteome</keyword>
<comment type="caution">
    <text evidence="2">The sequence shown here is derived from an EMBL/GenBank/DDBJ whole genome shotgun (WGS) entry which is preliminary data.</text>
</comment>
<accession>A0A835FDX8</accession>
<dbReference type="Proteomes" id="UP000636709">
    <property type="component" value="Unassembled WGS sequence"/>
</dbReference>
<feature type="region of interest" description="Disordered" evidence="1">
    <location>
        <begin position="103"/>
        <end position="122"/>
    </location>
</feature>
<proteinExistence type="predicted"/>
<reference evidence="2" key="1">
    <citation type="submission" date="2020-07" db="EMBL/GenBank/DDBJ databases">
        <title>Genome sequence and genetic diversity analysis of an under-domesticated orphan crop, white fonio (Digitaria exilis).</title>
        <authorList>
            <person name="Bennetzen J.L."/>
            <person name="Chen S."/>
            <person name="Ma X."/>
            <person name="Wang X."/>
            <person name="Yssel A.E.J."/>
            <person name="Chaluvadi S.R."/>
            <person name="Johnson M."/>
            <person name="Gangashetty P."/>
            <person name="Hamidou F."/>
            <person name="Sanogo M.D."/>
            <person name="Zwaenepoel A."/>
            <person name="Wallace J."/>
            <person name="Van De Peer Y."/>
            <person name="Van Deynze A."/>
        </authorList>
    </citation>
    <scope>NUCLEOTIDE SEQUENCE</scope>
    <source>
        <tissue evidence="2">Leaves</tissue>
    </source>
</reference>
<dbReference type="PANTHER" id="PTHR33115:SF25">
    <property type="entry name" value="CONDENSIN COMPLEX SUBUNIT 1 C-TERMINAL DOMAIN-CONTAINING PROTEIN"/>
    <property type="match status" value="1"/>
</dbReference>
<protein>
    <submittedName>
        <fullName evidence="2">Uncharacterized protein</fullName>
    </submittedName>
</protein>
<dbReference type="OrthoDB" id="696040at2759"/>
<evidence type="ECO:0000256" key="1">
    <source>
        <dbReference type="SAM" id="MobiDB-lite"/>
    </source>
</evidence>
<dbReference type="AlphaFoldDB" id="A0A835FDX8"/>